<dbReference type="Proteomes" id="UP001143910">
    <property type="component" value="Unassembled WGS sequence"/>
</dbReference>
<comment type="caution">
    <text evidence="1">The sequence shown here is derived from an EMBL/GenBank/DDBJ whole genome shotgun (WGS) entry which is preliminary data.</text>
</comment>
<name>A0ACC1N937_9HYPO</name>
<keyword evidence="2" id="KW-1185">Reference proteome</keyword>
<organism evidence="1 2">
    <name type="scientific">Zarea fungicola</name>
    <dbReference type="NCBI Taxonomy" id="93591"/>
    <lineage>
        <taxon>Eukaryota</taxon>
        <taxon>Fungi</taxon>
        <taxon>Dikarya</taxon>
        <taxon>Ascomycota</taxon>
        <taxon>Pezizomycotina</taxon>
        <taxon>Sordariomycetes</taxon>
        <taxon>Hypocreomycetidae</taxon>
        <taxon>Hypocreales</taxon>
        <taxon>Cordycipitaceae</taxon>
        <taxon>Zarea</taxon>
    </lineage>
</organism>
<dbReference type="EMBL" id="JANJQO010000716">
    <property type="protein sequence ID" value="KAJ2975376.1"/>
    <property type="molecule type" value="Genomic_DNA"/>
</dbReference>
<reference evidence="1" key="1">
    <citation type="submission" date="2022-08" db="EMBL/GenBank/DDBJ databases">
        <title>Genome Sequence of Lecanicillium fungicola.</title>
        <authorList>
            <person name="Buettner E."/>
        </authorList>
    </citation>
    <scope>NUCLEOTIDE SEQUENCE</scope>
    <source>
        <strain evidence="1">Babe33</strain>
    </source>
</reference>
<evidence type="ECO:0000313" key="2">
    <source>
        <dbReference type="Proteomes" id="UP001143910"/>
    </source>
</evidence>
<protein>
    <submittedName>
        <fullName evidence="1">Uncharacterized protein</fullName>
    </submittedName>
</protein>
<gene>
    <name evidence="1" type="ORF">NQ176_g5555</name>
</gene>
<evidence type="ECO:0000313" key="1">
    <source>
        <dbReference type="EMBL" id="KAJ2975376.1"/>
    </source>
</evidence>
<accession>A0ACC1N937</accession>
<proteinExistence type="predicted"/>
<sequence length="473" mass="50796">MVSAFTEGHHDRSVSPVSVHEATTARGYRGSRLIDGDNASLPPLENAATADTDDHIIDKPVRRELTREKLTRVATQSRAWSVSHIKNKWKWYLLGLVIFLAILLPIVFKVALPAIVQLIVNQQTLPVRSGALTVLSADTIKVTLDSSFHIPPGLSAKTNEFVLQLYDKAAPQFSPFLSVEVGPLKLNGGNTNFSIQDQVQKVTDQASLTSWFGNFYDGNKVDLSVRGTHAEISLGALKSSPRLDKTITMQGLNGLKGLSMQKLNFLFPTQNGINIRGDLILPNTSPMALSFGDITLELSSGNLTAGSLTLKDITIQPGNHTQSFEGFLDLNKIIGNLSGFLSSQSLPLGEGVVQLNATAKTITIDGQHITFLEDVLGKRPLTVNISVVTVLSDIVSGLLKGGGIIQGDGPQNGTTLIDALSGVFANQTLLGSIAGHWSKQQKRSTDVASSSLLGDSAMWSLVKLGLKMKAMQK</sequence>